<feature type="compositionally biased region" description="Low complexity" evidence="1">
    <location>
        <begin position="321"/>
        <end position="333"/>
    </location>
</feature>
<feature type="region of interest" description="Disordered" evidence="1">
    <location>
        <begin position="95"/>
        <end position="255"/>
    </location>
</feature>
<evidence type="ECO:0000313" key="3">
    <source>
        <dbReference type="Proteomes" id="UP001352852"/>
    </source>
</evidence>
<reference evidence="2 3" key="1">
    <citation type="submission" date="2021-06" db="EMBL/GenBank/DDBJ databases">
        <authorList>
            <person name="Palmer J.M."/>
        </authorList>
    </citation>
    <scope>NUCLEOTIDE SEQUENCE [LARGE SCALE GENOMIC DNA]</scope>
    <source>
        <strain evidence="2 3">CL_MEX2019</strain>
        <tissue evidence="2">Muscle</tissue>
    </source>
</reference>
<feature type="compositionally biased region" description="Low complexity" evidence="1">
    <location>
        <begin position="1"/>
        <end position="17"/>
    </location>
</feature>
<feature type="region of interest" description="Disordered" evidence="1">
    <location>
        <begin position="317"/>
        <end position="336"/>
    </location>
</feature>
<feature type="region of interest" description="Disordered" evidence="1">
    <location>
        <begin position="1"/>
        <end position="30"/>
    </location>
</feature>
<proteinExistence type="predicted"/>
<comment type="caution">
    <text evidence="2">The sequence shown here is derived from an EMBL/GenBank/DDBJ whole genome shotgun (WGS) entry which is preliminary data.</text>
</comment>
<feature type="compositionally biased region" description="Basic and acidic residues" evidence="1">
    <location>
        <begin position="129"/>
        <end position="150"/>
    </location>
</feature>
<dbReference type="EMBL" id="JAHUTJ010016881">
    <property type="protein sequence ID" value="MED6270254.1"/>
    <property type="molecule type" value="Genomic_DNA"/>
</dbReference>
<organism evidence="2 3">
    <name type="scientific">Characodon lateralis</name>
    <dbReference type="NCBI Taxonomy" id="208331"/>
    <lineage>
        <taxon>Eukaryota</taxon>
        <taxon>Metazoa</taxon>
        <taxon>Chordata</taxon>
        <taxon>Craniata</taxon>
        <taxon>Vertebrata</taxon>
        <taxon>Euteleostomi</taxon>
        <taxon>Actinopterygii</taxon>
        <taxon>Neopterygii</taxon>
        <taxon>Teleostei</taxon>
        <taxon>Neoteleostei</taxon>
        <taxon>Acanthomorphata</taxon>
        <taxon>Ovalentaria</taxon>
        <taxon>Atherinomorphae</taxon>
        <taxon>Cyprinodontiformes</taxon>
        <taxon>Goodeidae</taxon>
        <taxon>Characodon</taxon>
    </lineage>
</organism>
<dbReference type="Proteomes" id="UP001352852">
    <property type="component" value="Unassembled WGS sequence"/>
</dbReference>
<keyword evidence="3" id="KW-1185">Reference proteome</keyword>
<sequence length="397" mass="43079">MGNESSTTETLTEAESLSGRDNRALLSQPVLPEVPVITGVEEGRGAADQEDKEELEFPHDLLPSLDFSSELNIWECSLGPLPSLESPQVEFLTPTEEIAAPLRPEEAIPTPEEGEEKTAQSSCLSTVKRPVDLPKPLEKVDLPEPTKHTADLTTKAELLEESSKKPKPLEPESSPKFSKSDRKPVEEAAEQTALLKSAQEAEEIPEPTRNDVETGGTENLEDLQPTKPRVETVQQEQQLSEEPEEKPTEVPPVEPFKVLAENTEVPEPVEDPSTELQDCGLSLAEQAVSGHPAPASSTLPSNDHCTTHLPAIPPHLHKTTELPPLSPLESSTLPPTPPASPCFLTSAPVRPCTPSAEPCEDLHPVSAPCQVLLRYGNITFKLVSTQDKCLGHFIILI</sequence>
<accession>A0ABU7D7Y1</accession>
<evidence type="ECO:0000313" key="2">
    <source>
        <dbReference type="EMBL" id="MED6270254.1"/>
    </source>
</evidence>
<name>A0ABU7D7Y1_9TELE</name>
<protein>
    <submittedName>
        <fullName evidence="2">Uncharacterized protein</fullName>
    </submittedName>
</protein>
<gene>
    <name evidence="2" type="ORF">CHARACLAT_008378</name>
</gene>
<feature type="compositionally biased region" description="Basic and acidic residues" evidence="1">
    <location>
        <begin position="157"/>
        <end position="170"/>
    </location>
</feature>
<evidence type="ECO:0000256" key="1">
    <source>
        <dbReference type="SAM" id="MobiDB-lite"/>
    </source>
</evidence>